<evidence type="ECO:0000313" key="5">
    <source>
        <dbReference type="EMBL" id="RHF38414.1"/>
    </source>
</evidence>
<evidence type="ECO:0000313" key="6">
    <source>
        <dbReference type="Proteomes" id="UP000283983"/>
    </source>
</evidence>
<evidence type="ECO:0000256" key="2">
    <source>
        <dbReference type="SAM" id="MobiDB-lite"/>
    </source>
</evidence>
<proteinExistence type="predicted"/>
<feature type="domain" description="HTH cro/C1-type" evidence="4">
    <location>
        <begin position="41"/>
        <end position="95"/>
    </location>
</feature>
<evidence type="ECO:0000259" key="4">
    <source>
        <dbReference type="PROSITE" id="PS50943"/>
    </source>
</evidence>
<comment type="caution">
    <text evidence="5">The sequence shown here is derived from an EMBL/GenBank/DDBJ whole genome shotgun (WGS) entry which is preliminary data.</text>
</comment>
<feature type="transmembrane region" description="Helical" evidence="3">
    <location>
        <begin position="213"/>
        <end position="235"/>
    </location>
</feature>
<feature type="compositionally biased region" description="Basic and acidic residues" evidence="2">
    <location>
        <begin position="12"/>
        <end position="26"/>
    </location>
</feature>
<dbReference type="Gene3D" id="1.10.260.40">
    <property type="entry name" value="lambda repressor-like DNA-binding domains"/>
    <property type="match status" value="1"/>
</dbReference>
<dbReference type="RefSeq" id="WP_118102566.1">
    <property type="nucleotide sequence ID" value="NZ_CABJEU010000001.1"/>
</dbReference>
<keyword evidence="3" id="KW-0472">Membrane</keyword>
<dbReference type="Proteomes" id="UP000283983">
    <property type="component" value="Unassembled WGS sequence"/>
</dbReference>
<organism evidence="5 6">
    <name type="scientific">Collinsella intestinalis</name>
    <dbReference type="NCBI Taxonomy" id="147207"/>
    <lineage>
        <taxon>Bacteria</taxon>
        <taxon>Bacillati</taxon>
        <taxon>Actinomycetota</taxon>
        <taxon>Coriobacteriia</taxon>
        <taxon>Coriobacteriales</taxon>
        <taxon>Coriobacteriaceae</taxon>
        <taxon>Collinsella</taxon>
    </lineage>
</organism>
<name>A0A414NF34_9ACTN</name>
<dbReference type="PROSITE" id="PS50943">
    <property type="entry name" value="HTH_CROC1"/>
    <property type="match status" value="1"/>
</dbReference>
<dbReference type="InterPro" id="IPR001387">
    <property type="entry name" value="Cro/C1-type_HTH"/>
</dbReference>
<dbReference type="Pfam" id="PF01381">
    <property type="entry name" value="HTH_3"/>
    <property type="match status" value="1"/>
</dbReference>
<keyword evidence="3" id="KW-1133">Transmembrane helix</keyword>
<dbReference type="EMBL" id="QSLJ01000001">
    <property type="protein sequence ID" value="RHF38414.1"/>
    <property type="molecule type" value="Genomic_DNA"/>
</dbReference>
<gene>
    <name evidence="5" type="ORF">DW682_01505</name>
</gene>
<dbReference type="PANTHER" id="PTHR46558:SF4">
    <property type="entry name" value="DNA-BIDING PHAGE PROTEIN"/>
    <property type="match status" value="1"/>
</dbReference>
<dbReference type="SUPFAM" id="SSF47413">
    <property type="entry name" value="lambda repressor-like DNA-binding domains"/>
    <property type="match status" value="1"/>
</dbReference>
<protein>
    <submittedName>
        <fullName evidence="5">XRE family transcriptional regulator</fullName>
    </submittedName>
</protein>
<accession>A0A414NF34</accession>
<dbReference type="CDD" id="cd00093">
    <property type="entry name" value="HTH_XRE"/>
    <property type="match status" value="1"/>
</dbReference>
<sequence length="238" mass="26420">MWQENVVAQQTRSEDPGIDCAKHDGPDVNSSGLTSPLAKRIRGLREGAGMSQARLAELVLVSRQTVINWEKGRTLPDAESLKRLSAAFGITLDALLDERSEEYLRQTARDRRTITVAIALDFLWMLEILVGIVVTSIAHKFLSSNQAYAISDAENIVHTTIWIASIVASWKMQGIKIEHNLESVVDVAAFLEGYEPGAALPQTFVWRWLLPHWTLVTTVLSFGAIAWTFVLLIALKLA</sequence>
<dbReference type="AlphaFoldDB" id="A0A414NF34"/>
<dbReference type="InParanoid" id="A0A414NF34"/>
<evidence type="ECO:0000256" key="3">
    <source>
        <dbReference type="SAM" id="Phobius"/>
    </source>
</evidence>
<dbReference type="PANTHER" id="PTHR46558">
    <property type="entry name" value="TRACRIPTIONAL REGULATORY PROTEIN-RELATED-RELATED"/>
    <property type="match status" value="1"/>
</dbReference>
<feature type="transmembrane region" description="Helical" evidence="3">
    <location>
        <begin position="114"/>
        <end position="138"/>
    </location>
</feature>
<dbReference type="SMART" id="SM00530">
    <property type="entry name" value="HTH_XRE"/>
    <property type="match status" value="1"/>
</dbReference>
<keyword evidence="6" id="KW-1185">Reference proteome</keyword>
<keyword evidence="1" id="KW-0238">DNA-binding</keyword>
<feature type="compositionally biased region" description="Polar residues" evidence="2">
    <location>
        <begin position="1"/>
        <end position="11"/>
    </location>
</feature>
<dbReference type="InterPro" id="IPR010982">
    <property type="entry name" value="Lambda_DNA-bd_dom_sf"/>
</dbReference>
<dbReference type="GO" id="GO:0003677">
    <property type="term" value="F:DNA binding"/>
    <property type="evidence" value="ECO:0007669"/>
    <property type="project" value="UniProtKB-KW"/>
</dbReference>
<evidence type="ECO:0000256" key="1">
    <source>
        <dbReference type="ARBA" id="ARBA00023125"/>
    </source>
</evidence>
<feature type="region of interest" description="Disordered" evidence="2">
    <location>
        <begin position="1"/>
        <end position="33"/>
    </location>
</feature>
<reference evidence="5 6" key="1">
    <citation type="submission" date="2018-08" db="EMBL/GenBank/DDBJ databases">
        <title>A genome reference for cultivated species of the human gut microbiota.</title>
        <authorList>
            <person name="Zou Y."/>
            <person name="Xue W."/>
            <person name="Luo G."/>
        </authorList>
    </citation>
    <scope>NUCLEOTIDE SEQUENCE [LARGE SCALE GENOMIC DNA]</scope>
    <source>
        <strain evidence="5 6">AM25-33</strain>
    </source>
</reference>
<keyword evidence="3" id="KW-0812">Transmembrane</keyword>